<dbReference type="RefSeq" id="WP_344936112.1">
    <property type="nucleotide sequence ID" value="NZ_BAABDM010000004.1"/>
</dbReference>
<reference evidence="3" key="1">
    <citation type="journal article" date="2019" name="Int. J. Syst. Evol. Microbiol.">
        <title>The Global Catalogue of Microorganisms (GCM) 10K type strain sequencing project: providing services to taxonomists for standard genome sequencing and annotation.</title>
        <authorList>
            <consortium name="The Broad Institute Genomics Platform"/>
            <consortium name="The Broad Institute Genome Sequencing Center for Infectious Disease"/>
            <person name="Wu L."/>
            <person name="Ma J."/>
        </authorList>
    </citation>
    <scope>NUCLEOTIDE SEQUENCE [LARGE SCALE GENOMIC DNA]</scope>
    <source>
        <strain evidence="3">JCM 17304</strain>
    </source>
</reference>
<evidence type="ECO:0000313" key="3">
    <source>
        <dbReference type="Proteomes" id="UP001500392"/>
    </source>
</evidence>
<dbReference type="Proteomes" id="UP001500392">
    <property type="component" value="Unassembled WGS sequence"/>
</dbReference>
<proteinExistence type="predicted"/>
<keyword evidence="3" id="KW-1185">Reference proteome</keyword>
<keyword evidence="1" id="KW-1133">Transmembrane helix</keyword>
<keyword evidence="1" id="KW-0812">Transmembrane</keyword>
<gene>
    <name evidence="2" type="ORF">GCM10022414_23350</name>
</gene>
<feature type="transmembrane region" description="Helical" evidence="1">
    <location>
        <begin position="16"/>
        <end position="36"/>
    </location>
</feature>
<protein>
    <submittedName>
        <fullName evidence="2">Uncharacterized protein</fullName>
    </submittedName>
</protein>
<name>A0ABP7WW10_9GAMM</name>
<accession>A0ABP7WW10</accession>
<evidence type="ECO:0000313" key="2">
    <source>
        <dbReference type="EMBL" id="GAA4097901.1"/>
    </source>
</evidence>
<comment type="caution">
    <text evidence="2">The sequence shown here is derived from an EMBL/GenBank/DDBJ whole genome shotgun (WGS) entry which is preliminary data.</text>
</comment>
<dbReference type="EMBL" id="BAABDM010000004">
    <property type="protein sequence ID" value="GAA4097901.1"/>
    <property type="molecule type" value="Genomic_DNA"/>
</dbReference>
<organism evidence="2 3">
    <name type="scientific">Zhongshania borealis</name>
    <dbReference type="NCBI Taxonomy" id="889488"/>
    <lineage>
        <taxon>Bacteria</taxon>
        <taxon>Pseudomonadati</taxon>
        <taxon>Pseudomonadota</taxon>
        <taxon>Gammaproteobacteria</taxon>
        <taxon>Cellvibrionales</taxon>
        <taxon>Spongiibacteraceae</taxon>
        <taxon>Zhongshania</taxon>
    </lineage>
</organism>
<sequence>MQIVYWFSTYVKKPKYLCGAAKLLVFVAMVYMAILATRSESPVSAEQHWWWNIH</sequence>
<evidence type="ECO:0000256" key="1">
    <source>
        <dbReference type="SAM" id="Phobius"/>
    </source>
</evidence>
<keyword evidence="1" id="KW-0472">Membrane</keyword>